<protein>
    <submittedName>
        <fullName evidence="1">Uncharacterized protein</fullName>
    </submittedName>
</protein>
<evidence type="ECO:0000313" key="2">
    <source>
        <dbReference type="Proteomes" id="UP000001964"/>
    </source>
</evidence>
<name>Q0ALT4_MARMM</name>
<dbReference type="HOGENOM" id="CLU_1693387_0_0_5"/>
<proteinExistence type="predicted"/>
<keyword evidence="2" id="KW-1185">Reference proteome</keyword>
<dbReference type="AlphaFoldDB" id="Q0ALT4"/>
<evidence type="ECO:0000313" key="1">
    <source>
        <dbReference type="EMBL" id="ABI66759.1"/>
    </source>
</evidence>
<reference evidence="1 2" key="1">
    <citation type="submission" date="2006-08" db="EMBL/GenBank/DDBJ databases">
        <title>Complete sequence of Maricaulis maris MCS10.</title>
        <authorList>
            <consortium name="US DOE Joint Genome Institute"/>
            <person name="Copeland A."/>
            <person name="Lucas S."/>
            <person name="Lapidus A."/>
            <person name="Barry K."/>
            <person name="Detter J.C."/>
            <person name="Glavina del Rio T."/>
            <person name="Hammon N."/>
            <person name="Israni S."/>
            <person name="Dalin E."/>
            <person name="Tice H."/>
            <person name="Pitluck S."/>
            <person name="Saunders E."/>
            <person name="Brettin T."/>
            <person name="Bruce D."/>
            <person name="Han C."/>
            <person name="Tapia R."/>
            <person name="Gilna P."/>
            <person name="Schmutz J."/>
            <person name="Larimer F."/>
            <person name="Land M."/>
            <person name="Hauser L."/>
            <person name="Kyrpides N."/>
            <person name="Mikhailova N."/>
            <person name="Viollier P."/>
            <person name="Stephens C."/>
            <person name="Richardson P."/>
        </authorList>
    </citation>
    <scope>NUCLEOTIDE SEQUENCE [LARGE SCALE GENOMIC DNA]</scope>
    <source>
        <strain evidence="1 2">MCS10</strain>
    </source>
</reference>
<dbReference type="KEGG" id="mmr:Mmar10_2469"/>
<gene>
    <name evidence="1" type="ordered locus">Mmar10_2469</name>
</gene>
<dbReference type="Proteomes" id="UP000001964">
    <property type="component" value="Chromosome"/>
</dbReference>
<dbReference type="EMBL" id="CP000449">
    <property type="protein sequence ID" value="ABI66759.1"/>
    <property type="molecule type" value="Genomic_DNA"/>
</dbReference>
<sequence length="155" mass="16755">MTRQQSPPCNCGQAEAEEQSYTIPRHSFGERGRFLPAGTEIARIQTVHRDGFELTLSPSDAGLVEAGQTGALILRGQLDQVYAIRVLSSQSPDPQSDQANGLPSLVATALVEVESETDMGPGQSRLRRSIPAVGCGSWFGPGTLWNLSGWRHRHS</sequence>
<organism evidence="1 2">
    <name type="scientific">Maricaulis maris (strain MCS10)</name>
    <name type="common">Caulobacter maris</name>
    <dbReference type="NCBI Taxonomy" id="394221"/>
    <lineage>
        <taxon>Bacteria</taxon>
        <taxon>Pseudomonadati</taxon>
        <taxon>Pseudomonadota</taxon>
        <taxon>Alphaproteobacteria</taxon>
        <taxon>Maricaulales</taxon>
        <taxon>Maricaulaceae</taxon>
        <taxon>Maricaulis</taxon>
    </lineage>
</organism>
<accession>Q0ALT4</accession>